<dbReference type="FunFam" id="3.40.50.920:FF:000003">
    <property type="entry name" value="Transketolase"/>
    <property type="match status" value="1"/>
</dbReference>
<keyword evidence="8 13" id="KW-0786">Thiamine pyrophosphate</keyword>
<evidence type="ECO:0000256" key="1">
    <source>
        <dbReference type="ARBA" id="ARBA00007131"/>
    </source>
</evidence>
<dbReference type="Gene3D" id="3.40.50.920">
    <property type="match status" value="1"/>
</dbReference>
<dbReference type="Proteomes" id="UP000234775">
    <property type="component" value="Unassembled WGS sequence"/>
</dbReference>
<evidence type="ECO:0000256" key="11">
    <source>
        <dbReference type="PIRSR" id="PIRSR605478-1"/>
    </source>
</evidence>
<dbReference type="GO" id="GO:0046872">
    <property type="term" value="F:metal ion binding"/>
    <property type="evidence" value="ECO:0007669"/>
    <property type="project" value="UniProtKB-KW"/>
</dbReference>
<comment type="catalytic activity">
    <reaction evidence="9">
        <text>D-sedoheptulose 7-phosphate + D-glyceraldehyde 3-phosphate = aldehydo-D-ribose 5-phosphate + D-xylulose 5-phosphate</text>
        <dbReference type="Rhea" id="RHEA:10508"/>
        <dbReference type="ChEBI" id="CHEBI:57483"/>
        <dbReference type="ChEBI" id="CHEBI:57737"/>
        <dbReference type="ChEBI" id="CHEBI:58273"/>
        <dbReference type="ChEBI" id="CHEBI:59776"/>
        <dbReference type="EC" id="2.2.1.1"/>
    </reaction>
</comment>
<dbReference type="PANTHER" id="PTHR43522">
    <property type="entry name" value="TRANSKETOLASE"/>
    <property type="match status" value="1"/>
</dbReference>
<feature type="binding site" evidence="12">
    <location>
        <position position="520"/>
    </location>
    <ligand>
        <name>substrate</name>
    </ligand>
</feature>
<evidence type="ECO:0000256" key="16">
    <source>
        <dbReference type="SAM" id="MobiDB-lite"/>
    </source>
</evidence>
<dbReference type="FunFam" id="3.40.50.970:FF:000003">
    <property type="entry name" value="Transketolase"/>
    <property type="match status" value="1"/>
</dbReference>
<dbReference type="EMBL" id="PKGZ01000001">
    <property type="protein sequence ID" value="PKY91925.1"/>
    <property type="molecule type" value="Genomic_DNA"/>
</dbReference>
<dbReference type="GO" id="GO:0004802">
    <property type="term" value="F:transketolase activity"/>
    <property type="evidence" value="ECO:0007669"/>
    <property type="project" value="UniProtKB-UniRule"/>
</dbReference>
<evidence type="ECO:0000256" key="6">
    <source>
        <dbReference type="ARBA" id="ARBA00022723"/>
    </source>
</evidence>
<protein>
    <recommendedName>
        <fullName evidence="4 10">Transketolase</fullName>
        <ecNumber evidence="3 10">2.2.1.1</ecNumber>
    </recommendedName>
</protein>
<dbReference type="Pfam" id="PF00456">
    <property type="entry name" value="Transketolase_N"/>
    <property type="match status" value="1"/>
</dbReference>
<evidence type="ECO:0000313" key="18">
    <source>
        <dbReference type="EMBL" id="KXB36224.1"/>
    </source>
</evidence>
<feature type="binding site" evidence="12">
    <location>
        <position position="469"/>
    </location>
    <ligand>
        <name>substrate</name>
    </ligand>
</feature>
<dbReference type="GO" id="GO:0006098">
    <property type="term" value="P:pentose-phosphate shunt"/>
    <property type="evidence" value="ECO:0007669"/>
    <property type="project" value="TreeGrafter"/>
</dbReference>
<feature type="binding site" evidence="12">
    <location>
        <position position="262"/>
    </location>
    <ligand>
        <name>substrate</name>
    </ligand>
</feature>
<dbReference type="InterPro" id="IPR009014">
    <property type="entry name" value="Transketo_C/PFOR_II"/>
</dbReference>
<evidence type="ECO:0000256" key="8">
    <source>
        <dbReference type="ARBA" id="ARBA00023052"/>
    </source>
</evidence>
<feature type="binding site" evidence="14">
    <location>
        <position position="157"/>
    </location>
    <ligand>
        <name>Mg(2+)</name>
        <dbReference type="ChEBI" id="CHEBI:18420"/>
    </ligand>
</feature>
<dbReference type="InterPro" id="IPR005475">
    <property type="entry name" value="Transketolase-like_Pyr-bd"/>
</dbReference>
<reference evidence="18 20" key="1">
    <citation type="submission" date="2016-01" db="EMBL/GenBank/DDBJ databases">
        <authorList>
            <person name="Oliw E.H."/>
        </authorList>
    </citation>
    <scope>NUCLEOTIDE SEQUENCE [LARGE SCALE GENOMIC DNA]</scope>
    <source>
        <strain evidence="18 20">KA00635</strain>
    </source>
</reference>
<dbReference type="PATRIC" id="fig|87541.4.peg.988"/>
<dbReference type="EMBL" id="LSCQ01000046">
    <property type="protein sequence ID" value="KXB36224.1"/>
    <property type="molecule type" value="Genomic_DNA"/>
</dbReference>
<evidence type="ECO:0000256" key="3">
    <source>
        <dbReference type="ARBA" id="ARBA00013152"/>
    </source>
</evidence>
<feature type="binding site" evidence="14">
    <location>
        <position position="187"/>
    </location>
    <ligand>
        <name>Mg(2+)</name>
        <dbReference type="ChEBI" id="CHEBI:18420"/>
    </ligand>
</feature>
<feature type="binding site" evidence="14">
    <location>
        <position position="189"/>
    </location>
    <ligand>
        <name>Mg(2+)</name>
        <dbReference type="ChEBI" id="CHEBI:18420"/>
    </ligand>
</feature>
<feature type="binding site" evidence="13">
    <location>
        <position position="437"/>
    </location>
    <ligand>
        <name>thiamine diphosphate</name>
        <dbReference type="ChEBI" id="CHEBI:58937"/>
    </ligand>
</feature>
<feature type="region of interest" description="Disordered" evidence="16">
    <location>
        <begin position="97"/>
        <end position="116"/>
    </location>
</feature>
<evidence type="ECO:0000313" key="19">
    <source>
        <dbReference type="EMBL" id="PKY91925.1"/>
    </source>
</evidence>
<dbReference type="NCBIfam" id="TIGR00232">
    <property type="entry name" value="tktlase_bact"/>
    <property type="match status" value="1"/>
</dbReference>
<dbReference type="InterPro" id="IPR049557">
    <property type="entry name" value="Transketolase_CS"/>
</dbReference>
<organism evidence="18 20">
    <name type="scientific">Aerococcus christensenii</name>
    <dbReference type="NCBI Taxonomy" id="87541"/>
    <lineage>
        <taxon>Bacteria</taxon>
        <taxon>Bacillati</taxon>
        <taxon>Bacillota</taxon>
        <taxon>Bacilli</taxon>
        <taxon>Lactobacillales</taxon>
        <taxon>Aerococcaceae</taxon>
        <taxon>Aerococcus</taxon>
    </lineage>
</organism>
<evidence type="ECO:0000259" key="17">
    <source>
        <dbReference type="SMART" id="SM00861"/>
    </source>
</evidence>
<feature type="binding site" evidence="12">
    <location>
        <position position="461"/>
    </location>
    <ligand>
        <name>substrate</name>
    </ligand>
</feature>
<keyword evidence="7 14" id="KW-0460">Magnesium</keyword>
<dbReference type="FunFam" id="3.40.50.970:FF:000004">
    <property type="entry name" value="Transketolase"/>
    <property type="match status" value="1"/>
</dbReference>
<comment type="caution">
    <text evidence="18">The sequence shown here is derived from an EMBL/GenBank/DDBJ whole genome shotgun (WGS) entry which is preliminary data.</text>
</comment>
<dbReference type="InterPro" id="IPR005478">
    <property type="entry name" value="Transketolase_bac-like"/>
</dbReference>
<evidence type="ECO:0000256" key="9">
    <source>
        <dbReference type="ARBA" id="ARBA00049473"/>
    </source>
</evidence>
<evidence type="ECO:0000256" key="10">
    <source>
        <dbReference type="NCBIfam" id="TIGR00232"/>
    </source>
</evidence>
<feature type="binding site" evidence="12">
    <location>
        <position position="473"/>
    </location>
    <ligand>
        <name>substrate</name>
    </ligand>
</feature>
<dbReference type="Proteomes" id="UP000070422">
    <property type="component" value="Unassembled WGS sequence"/>
</dbReference>
<evidence type="ECO:0000256" key="14">
    <source>
        <dbReference type="PIRSR" id="PIRSR605478-4"/>
    </source>
</evidence>
<keyword evidence="5" id="KW-0808">Transferase</keyword>
<comment type="subunit">
    <text evidence="2">Homodimer.</text>
</comment>
<evidence type="ECO:0000256" key="13">
    <source>
        <dbReference type="PIRSR" id="PIRSR605478-3"/>
    </source>
</evidence>
<evidence type="ECO:0000256" key="15">
    <source>
        <dbReference type="PIRSR" id="PIRSR605478-5"/>
    </source>
</evidence>
<dbReference type="SUPFAM" id="SSF52922">
    <property type="entry name" value="TK C-terminal domain-like"/>
    <property type="match status" value="1"/>
</dbReference>
<proteinExistence type="inferred from homology"/>
<feature type="binding site" evidence="13">
    <location>
        <begin position="116"/>
        <end position="118"/>
    </location>
    <ligand>
        <name>thiamine diphosphate</name>
        <dbReference type="ChEBI" id="CHEBI:58937"/>
    </ligand>
</feature>
<feature type="compositionally biased region" description="Basic and acidic residues" evidence="16">
    <location>
        <begin position="101"/>
        <end position="110"/>
    </location>
</feature>
<evidence type="ECO:0000313" key="20">
    <source>
        <dbReference type="Proteomes" id="UP000070422"/>
    </source>
</evidence>
<dbReference type="InterPro" id="IPR005474">
    <property type="entry name" value="Transketolase_N"/>
</dbReference>
<dbReference type="Gene3D" id="3.40.50.970">
    <property type="match status" value="2"/>
</dbReference>
<dbReference type="CDD" id="cd02012">
    <property type="entry name" value="TPP_TK"/>
    <property type="match status" value="1"/>
</dbReference>
<evidence type="ECO:0000256" key="12">
    <source>
        <dbReference type="PIRSR" id="PIRSR605478-2"/>
    </source>
</evidence>
<evidence type="ECO:0000256" key="2">
    <source>
        <dbReference type="ARBA" id="ARBA00011738"/>
    </source>
</evidence>
<dbReference type="OrthoDB" id="8732661at2"/>
<dbReference type="Pfam" id="PF02779">
    <property type="entry name" value="Transket_pyr"/>
    <property type="match status" value="1"/>
</dbReference>
<dbReference type="InterPro" id="IPR033247">
    <property type="entry name" value="Transketolase_fam"/>
</dbReference>
<feature type="site" description="Important for catalytic activity" evidence="15">
    <location>
        <position position="28"/>
    </location>
</feature>
<keyword evidence="21" id="KW-1185">Reference proteome</keyword>
<feature type="binding site" evidence="13">
    <location>
        <position position="158"/>
    </location>
    <ligand>
        <name>thiamine diphosphate</name>
        <dbReference type="ChEBI" id="CHEBI:58937"/>
    </ligand>
</feature>
<dbReference type="CDD" id="cd07033">
    <property type="entry name" value="TPP_PYR_DXS_TK_like"/>
    <property type="match status" value="1"/>
</dbReference>
<gene>
    <name evidence="19" type="primary">tkt</name>
    <name evidence="19" type="ORF">CYJ27_00330</name>
    <name evidence="18" type="ORF">HMPREF3187_00997</name>
</gene>
<feature type="binding site" evidence="13">
    <location>
        <position position="68"/>
    </location>
    <ligand>
        <name>thiamine diphosphate</name>
        <dbReference type="ChEBI" id="CHEBI:58937"/>
    </ligand>
</feature>
<evidence type="ECO:0000256" key="4">
    <source>
        <dbReference type="ARBA" id="ARBA00016662"/>
    </source>
</evidence>
<evidence type="ECO:0000256" key="5">
    <source>
        <dbReference type="ARBA" id="ARBA00022679"/>
    </source>
</evidence>
<dbReference type="RefSeq" id="WP_060936875.1">
    <property type="nucleotide sequence ID" value="NZ_JASOZP010000004.1"/>
</dbReference>
<comment type="cofactor">
    <cofactor evidence="13">
        <name>thiamine diphosphate</name>
        <dbReference type="ChEBI" id="CHEBI:58937"/>
    </cofactor>
    <text evidence="13">Binds 1 thiamine pyrophosphate per subunit. During the reaction, the substrate forms a covalent intermediate with the cofactor.</text>
</comment>
<feature type="active site" description="Proton donor" evidence="11">
    <location>
        <position position="411"/>
    </location>
</feature>
<evidence type="ECO:0000256" key="7">
    <source>
        <dbReference type="ARBA" id="ARBA00022842"/>
    </source>
</evidence>
<feature type="domain" description="Transketolase-like pyrimidine-binding" evidence="17">
    <location>
        <begin position="354"/>
        <end position="525"/>
    </location>
</feature>
<dbReference type="InterPro" id="IPR029061">
    <property type="entry name" value="THDP-binding"/>
</dbReference>
<dbReference type="PROSITE" id="PS00801">
    <property type="entry name" value="TRANSKETOLASE_1"/>
    <property type="match status" value="1"/>
</dbReference>
<dbReference type="SUPFAM" id="SSF52518">
    <property type="entry name" value="Thiamin diphosphate-binding fold (THDP-binding)"/>
    <property type="match status" value="2"/>
</dbReference>
<feature type="binding site" evidence="12">
    <location>
        <position position="357"/>
    </location>
    <ligand>
        <name>substrate</name>
    </ligand>
</feature>
<dbReference type="Pfam" id="PF22613">
    <property type="entry name" value="Transketolase_C_1"/>
    <property type="match status" value="1"/>
</dbReference>
<comment type="similarity">
    <text evidence="1">Belongs to the transketolase family.</text>
</comment>
<name>A0A133XZ77_9LACT</name>
<comment type="cofactor">
    <cofactor evidence="14">
        <name>Mg(2+)</name>
        <dbReference type="ChEBI" id="CHEBI:18420"/>
    </cofactor>
    <text evidence="14">Binds 1 Mg(2+) ion per subunit. Can also utilize other divalent metal cations, such as Ca(2+), Mn(2+) and Co(2+).</text>
</comment>
<reference evidence="19 21" key="2">
    <citation type="submission" date="2017-12" db="EMBL/GenBank/DDBJ databases">
        <title>Phylogenetic diversity of female urinary microbiome.</title>
        <authorList>
            <person name="Thomas-White K."/>
            <person name="Wolfe A.J."/>
        </authorList>
    </citation>
    <scope>NUCLEOTIDE SEQUENCE [LARGE SCALE GENOMIC DNA]</scope>
    <source>
        <strain evidence="19 21">UMB0844</strain>
    </source>
</reference>
<dbReference type="EC" id="2.2.1.1" evidence="3 10"/>
<keyword evidence="6 14" id="KW-0479">Metal-binding</keyword>
<evidence type="ECO:0000313" key="21">
    <source>
        <dbReference type="Proteomes" id="UP000234775"/>
    </source>
</evidence>
<feature type="binding site" evidence="13">
    <location>
        <position position="187"/>
    </location>
    <ligand>
        <name>thiamine diphosphate</name>
        <dbReference type="ChEBI" id="CHEBI:58937"/>
    </ligand>
</feature>
<dbReference type="InterPro" id="IPR055152">
    <property type="entry name" value="Transketolase-like_C_2"/>
</dbReference>
<feature type="site" description="Important for catalytic activity" evidence="15">
    <location>
        <position position="262"/>
    </location>
</feature>
<dbReference type="PANTHER" id="PTHR43522:SF2">
    <property type="entry name" value="TRANSKETOLASE 1-RELATED"/>
    <property type="match status" value="1"/>
</dbReference>
<dbReference type="STRING" id="87541.AWM71_03025"/>
<sequence length="666" mass="73076">MFNQADQEAVSAIRMLSVDMINQANSGHPGLPMGAAPMAYVLWSQFMNQNPSNSHWINRDRFVLSAGHGSALLYSLLHLSGYEVTLDDVKQFRQLGSKTPGHPEVHHTDGVEATTGPLGQGIATAVGMAMAEAHDAAVYNTKDYQLVDHYTYVLNGDGDLMEGISHEAASLAGHLKLGKLILLYDSNDICLDGPTNKTYTDDVKSRFESYGWQYVRVEDGNNLEEIAYALETARADKEHPSLIEVKTTIGYGSEKEGTSATHGSPIGEEDRAHAAKVYGWKYDKFEIPETVYTLFKEKVADRGAKVEAAWEEQYDAYQKAYPDLAERFKRAYAGELPEDWADCLPVYHEGEDALASRKTSEKTIQAIASRLPEFWGGSADLKASNNTYIKEGDDFSPEHYQGRNIWYGVREFAMGAAMNGIRLHGGSITYGGTFFVFSDYLRGAIRVAALSNIPSIYVFTHDSIAVGEDGPTHEPIEQLVSFRALPNVNTIRPADGNEVSAAWKVAVESKETPTVLVLTRQNLPVLKGTDEKASQGMKHGAYVLSPAKGDVADGILIATGSEVNLAVQVQAALEKEGIDVAVVSMPCQEIFDRQDPAYKESVLPDAVTNRMSIEMGATYGWERYVGRKGFTFGIDRFGASGKGNAVIDQYGFTVESIVNTYKEVFK</sequence>
<feature type="binding site" evidence="13">
    <location>
        <position position="262"/>
    </location>
    <ligand>
        <name>thiamine diphosphate</name>
        <dbReference type="ChEBI" id="CHEBI:58937"/>
    </ligand>
</feature>
<dbReference type="GO" id="GO:0005829">
    <property type="term" value="C:cytosol"/>
    <property type="evidence" value="ECO:0007669"/>
    <property type="project" value="TreeGrafter"/>
</dbReference>
<feature type="binding site" evidence="12">
    <location>
        <position position="384"/>
    </location>
    <ligand>
        <name>substrate</name>
    </ligand>
</feature>
<feature type="binding site" evidence="12">
    <location>
        <position position="28"/>
    </location>
    <ligand>
        <name>substrate</name>
    </ligand>
</feature>
<dbReference type="SMART" id="SM00861">
    <property type="entry name" value="Transket_pyr"/>
    <property type="match status" value="1"/>
</dbReference>
<dbReference type="AlphaFoldDB" id="A0A133XZ77"/>
<accession>A0A133XZ77</accession>